<dbReference type="EC" id="3.4.19.12" evidence="3 8"/>
<gene>
    <name evidence="12" type="ORF">QCA50_001044</name>
</gene>
<dbReference type="PANTHER" id="PTHR10589">
    <property type="entry name" value="UBIQUITIN CARBOXYL-TERMINAL HYDROLASE"/>
    <property type="match status" value="1"/>
</dbReference>
<dbReference type="InterPro" id="IPR038765">
    <property type="entry name" value="Papain-like_cys_pep_sf"/>
</dbReference>
<keyword evidence="9" id="KW-0175">Coiled coil</keyword>
<evidence type="ECO:0000256" key="7">
    <source>
        <dbReference type="ARBA" id="ARBA00022807"/>
    </source>
</evidence>
<feature type="region of interest" description="Disordered" evidence="10">
    <location>
        <begin position="439"/>
        <end position="462"/>
    </location>
</feature>
<comment type="caution">
    <text evidence="12">The sequence shown here is derived from an EMBL/GenBank/DDBJ whole genome shotgun (WGS) entry which is preliminary data.</text>
</comment>
<feature type="site" description="Important for enzyme activity" evidence="8">
    <location>
        <position position="234"/>
    </location>
</feature>
<dbReference type="Gene3D" id="3.40.532.10">
    <property type="entry name" value="Peptidase C12, ubiquitin carboxyl-terminal hydrolase"/>
    <property type="match status" value="1"/>
</dbReference>
<dbReference type="Pfam" id="PF01088">
    <property type="entry name" value="Peptidase_C12"/>
    <property type="match status" value="1"/>
</dbReference>
<feature type="region of interest" description="Disordered" evidence="10">
    <location>
        <begin position="178"/>
        <end position="213"/>
    </location>
</feature>
<name>A0AAW0GT17_9APHY</name>
<evidence type="ECO:0000256" key="1">
    <source>
        <dbReference type="ARBA" id="ARBA00000707"/>
    </source>
</evidence>
<evidence type="ECO:0000259" key="11">
    <source>
        <dbReference type="PROSITE" id="PS52048"/>
    </source>
</evidence>
<feature type="site" description="Transition state stabilizer" evidence="8">
    <location>
        <position position="104"/>
    </location>
</feature>
<dbReference type="SUPFAM" id="SSF54001">
    <property type="entry name" value="Cysteine proteinases"/>
    <property type="match status" value="1"/>
</dbReference>
<dbReference type="EMBL" id="JASBNA010000001">
    <property type="protein sequence ID" value="KAK7696390.1"/>
    <property type="molecule type" value="Genomic_DNA"/>
</dbReference>
<dbReference type="AlphaFoldDB" id="A0AAW0GT17"/>
<feature type="domain" description="UCH catalytic" evidence="11">
    <location>
        <begin position="24"/>
        <end position="292"/>
    </location>
</feature>
<dbReference type="GO" id="GO:0016579">
    <property type="term" value="P:protein deubiquitination"/>
    <property type="evidence" value="ECO:0007669"/>
    <property type="project" value="TreeGrafter"/>
</dbReference>
<feature type="compositionally biased region" description="Basic and acidic residues" evidence="10">
    <location>
        <begin position="180"/>
        <end position="189"/>
    </location>
</feature>
<keyword evidence="5 8" id="KW-0833">Ubl conjugation pathway</keyword>
<feature type="compositionally biased region" description="Basic residues" evidence="10">
    <location>
        <begin position="195"/>
        <end position="209"/>
    </location>
</feature>
<dbReference type="InterPro" id="IPR001578">
    <property type="entry name" value="Peptidase_C12_UCH"/>
</dbReference>
<dbReference type="InterPro" id="IPR036959">
    <property type="entry name" value="Peptidase_C12_UCH_sf"/>
</dbReference>
<evidence type="ECO:0000256" key="3">
    <source>
        <dbReference type="ARBA" id="ARBA00012759"/>
    </source>
</evidence>
<dbReference type="GO" id="GO:0004843">
    <property type="term" value="F:cysteine-type deubiquitinase activity"/>
    <property type="evidence" value="ECO:0007669"/>
    <property type="project" value="UniProtKB-UniRule"/>
</dbReference>
<protein>
    <recommendedName>
        <fullName evidence="3 8">ubiquitinyl hydrolase 1</fullName>
        <ecNumber evidence="3 8">3.4.19.12</ecNumber>
    </recommendedName>
</protein>
<evidence type="ECO:0000256" key="9">
    <source>
        <dbReference type="SAM" id="Coils"/>
    </source>
</evidence>
<dbReference type="PROSITE" id="PS52048">
    <property type="entry name" value="UCH_DOMAIN"/>
    <property type="match status" value="1"/>
</dbReference>
<keyword evidence="13" id="KW-1185">Reference proteome</keyword>
<dbReference type="PANTHER" id="PTHR10589:SF16">
    <property type="entry name" value="UBIQUITIN CARBOXYL-TERMINAL HYDROLASE ISOZYME L5"/>
    <property type="match status" value="1"/>
</dbReference>
<evidence type="ECO:0000256" key="2">
    <source>
        <dbReference type="ARBA" id="ARBA00009326"/>
    </source>
</evidence>
<keyword evidence="4 8" id="KW-0645">Protease</keyword>
<comment type="catalytic activity">
    <reaction evidence="1 8">
        <text>Thiol-dependent hydrolysis of ester, thioester, amide, peptide and isopeptide bonds formed by the C-terminal Gly of ubiquitin (a 76-residue protein attached to proteins as an intracellular targeting signal).</text>
        <dbReference type="EC" id="3.4.19.12"/>
    </reaction>
</comment>
<dbReference type="Proteomes" id="UP001385951">
    <property type="component" value="Unassembled WGS sequence"/>
</dbReference>
<feature type="compositionally biased region" description="Basic and acidic residues" evidence="10">
    <location>
        <begin position="439"/>
        <end position="449"/>
    </location>
</feature>
<evidence type="ECO:0000256" key="5">
    <source>
        <dbReference type="ARBA" id="ARBA00022786"/>
    </source>
</evidence>
<evidence type="ECO:0000256" key="6">
    <source>
        <dbReference type="ARBA" id="ARBA00022801"/>
    </source>
</evidence>
<evidence type="ECO:0000256" key="8">
    <source>
        <dbReference type="PROSITE-ProRule" id="PRU01393"/>
    </source>
</evidence>
<evidence type="ECO:0000256" key="4">
    <source>
        <dbReference type="ARBA" id="ARBA00022670"/>
    </source>
</evidence>
<dbReference type="GO" id="GO:0006511">
    <property type="term" value="P:ubiquitin-dependent protein catabolic process"/>
    <property type="evidence" value="ECO:0007669"/>
    <property type="project" value="UniProtKB-UniRule"/>
</dbReference>
<keyword evidence="6 8" id="KW-0378">Hydrolase</keyword>
<reference evidence="12 13" key="1">
    <citation type="submission" date="2022-09" db="EMBL/GenBank/DDBJ databases">
        <authorList>
            <person name="Palmer J.M."/>
        </authorList>
    </citation>
    <scope>NUCLEOTIDE SEQUENCE [LARGE SCALE GENOMIC DNA]</scope>
    <source>
        <strain evidence="12 13">DSM 7382</strain>
    </source>
</reference>
<evidence type="ECO:0000313" key="12">
    <source>
        <dbReference type="EMBL" id="KAK7696390.1"/>
    </source>
</evidence>
<evidence type="ECO:0000313" key="13">
    <source>
        <dbReference type="Proteomes" id="UP001385951"/>
    </source>
</evidence>
<feature type="active site" description="Nucleophile" evidence="8">
    <location>
        <position position="110"/>
    </location>
</feature>
<dbReference type="GO" id="GO:0005737">
    <property type="term" value="C:cytoplasm"/>
    <property type="evidence" value="ECO:0007669"/>
    <property type="project" value="TreeGrafter"/>
</dbReference>
<keyword evidence="7 8" id="KW-0788">Thiol protease</keyword>
<feature type="coiled-coil region" evidence="9">
    <location>
        <begin position="288"/>
        <end position="315"/>
    </location>
</feature>
<organism evidence="12 13">
    <name type="scientific">Cerrena zonata</name>
    <dbReference type="NCBI Taxonomy" id="2478898"/>
    <lineage>
        <taxon>Eukaryota</taxon>
        <taxon>Fungi</taxon>
        <taxon>Dikarya</taxon>
        <taxon>Basidiomycota</taxon>
        <taxon>Agaricomycotina</taxon>
        <taxon>Agaricomycetes</taxon>
        <taxon>Polyporales</taxon>
        <taxon>Cerrenaceae</taxon>
        <taxon>Cerrena</taxon>
    </lineage>
</organism>
<proteinExistence type="inferred from homology"/>
<feature type="active site" description="Proton donor" evidence="8">
    <location>
        <position position="219"/>
    </location>
</feature>
<sequence>MQEDDQLQVAAGQNEPFEDLIGEPFAVIESDPGVFTMLMRKLGIPNLEMVELYDIEPWAVDHLNPHGLIFCYVCPDDDEAESEDTANNYDAPDPDARDIWFANQLSNDSCASQALLNVIFNCRNIQLGPTLQYFYNDTEKMSWVMKGLAITNSGFICKAQNSLARPADLQAARHAVATKVNKDMKRKSTSDSTGPKKRKSSNSKARGKKRSEDRQDAYHFIGYVPCDGKVWELDGLRIAGPLEVGEISPTDTTGSRQGWMDIVRPALRLRMQRHLSGDAREQIRYNLLAIVDDQYTKLSDSLEMLKRERIALERRLGEQYPEGWSEKVNPSLLPAVREIFRTSVQSPEPSHTFATDFGSRKMERDMEILDMPSRNLPTAWDTCVQNAMSIKVSIEEELTKSRKTNTDFEQRTFDYGPFIKSFISSLQEDGHLQVLLKGEQIHADTKEPSNKATPKGKKRTRR</sequence>
<evidence type="ECO:0000256" key="10">
    <source>
        <dbReference type="SAM" id="MobiDB-lite"/>
    </source>
</evidence>
<accession>A0AAW0GT17</accession>
<comment type="similarity">
    <text evidence="2 8">Belongs to the peptidase C12 family.</text>
</comment>